<accession>A0A363NZH3</accession>
<keyword evidence="1" id="KW-0732">Signal</keyword>
<name>A0A363NZH3_9SPHI</name>
<evidence type="ECO:0000256" key="1">
    <source>
        <dbReference type="SAM" id="SignalP"/>
    </source>
</evidence>
<protein>
    <submittedName>
        <fullName evidence="2">Uncharacterized protein</fullName>
    </submittedName>
</protein>
<feature type="signal peptide" evidence="1">
    <location>
        <begin position="1"/>
        <end position="23"/>
    </location>
</feature>
<evidence type="ECO:0000313" key="2">
    <source>
        <dbReference type="EMBL" id="PUV26103.1"/>
    </source>
</evidence>
<evidence type="ECO:0000313" key="3">
    <source>
        <dbReference type="Proteomes" id="UP000250831"/>
    </source>
</evidence>
<dbReference type="Proteomes" id="UP000250831">
    <property type="component" value="Unassembled WGS sequence"/>
</dbReference>
<keyword evidence="3" id="KW-1185">Reference proteome</keyword>
<dbReference type="AlphaFoldDB" id="A0A363NZH3"/>
<gene>
    <name evidence="2" type="ORF">DCO56_03810</name>
</gene>
<sequence>MWKHFIFLITVLFVSFKSLNANSVVLKSDSSHHNISSLKTESNKDNFLPSTPQKIDNPDLDPLYPSLQSIAELDVENNQDWLTDRWVAMVDLLWHELLPSTLQNDYRYLHVLDIEPIPIARFLLFEQIKIPF</sequence>
<feature type="chain" id="PRO_5017008651" evidence="1">
    <location>
        <begin position="24"/>
        <end position="132"/>
    </location>
</feature>
<dbReference type="RefSeq" id="WP_108632393.1">
    <property type="nucleotide sequence ID" value="NZ_DAMCKI010000008.1"/>
</dbReference>
<proteinExistence type="predicted"/>
<comment type="caution">
    <text evidence="2">The sequence shown here is derived from an EMBL/GenBank/DDBJ whole genome shotgun (WGS) entry which is preliminary data.</text>
</comment>
<organism evidence="2 3">
    <name type="scientific">Sphingobacterium athyrii</name>
    <dbReference type="NCBI Taxonomy" id="2152717"/>
    <lineage>
        <taxon>Bacteria</taxon>
        <taxon>Pseudomonadati</taxon>
        <taxon>Bacteroidota</taxon>
        <taxon>Sphingobacteriia</taxon>
        <taxon>Sphingobacteriales</taxon>
        <taxon>Sphingobacteriaceae</taxon>
        <taxon>Sphingobacterium</taxon>
    </lineage>
</organism>
<reference evidence="2 3" key="1">
    <citation type="submission" date="2018-04" db="EMBL/GenBank/DDBJ databases">
        <title>Sphingobacterium sp. M46 Genome.</title>
        <authorList>
            <person name="Cheng J."/>
            <person name="Li Y."/>
        </authorList>
    </citation>
    <scope>NUCLEOTIDE SEQUENCE [LARGE SCALE GENOMIC DNA]</scope>
    <source>
        <strain evidence="2 3">M46</strain>
    </source>
</reference>
<dbReference type="OrthoDB" id="708072at2"/>
<dbReference type="EMBL" id="QCXX01000001">
    <property type="protein sequence ID" value="PUV26103.1"/>
    <property type="molecule type" value="Genomic_DNA"/>
</dbReference>